<dbReference type="GO" id="GO:0006955">
    <property type="term" value="P:immune response"/>
    <property type="evidence" value="ECO:0007669"/>
    <property type="project" value="TreeGrafter"/>
</dbReference>
<keyword evidence="4" id="KW-0732">Signal</keyword>
<dbReference type="Proteomes" id="UP000770717">
    <property type="component" value="Unassembled WGS sequence"/>
</dbReference>
<keyword evidence="6 11" id="KW-0472">Membrane</keyword>
<dbReference type="GO" id="GO:0071222">
    <property type="term" value="P:cellular response to lipopolysaccharide"/>
    <property type="evidence" value="ECO:0007669"/>
    <property type="project" value="TreeGrafter"/>
</dbReference>
<dbReference type="OrthoDB" id="6152887at2759"/>
<evidence type="ECO:0000259" key="12">
    <source>
        <dbReference type="PROSITE" id="PS50835"/>
    </source>
</evidence>
<evidence type="ECO:0000256" key="9">
    <source>
        <dbReference type="ARBA" id="ARBA00023180"/>
    </source>
</evidence>
<dbReference type="AlphaFoldDB" id="A0A8J6EDY8"/>
<dbReference type="GO" id="GO:0009897">
    <property type="term" value="C:external side of plasma membrane"/>
    <property type="evidence" value="ECO:0007669"/>
    <property type="project" value="TreeGrafter"/>
</dbReference>
<keyword evidence="2" id="KW-1003">Cell membrane</keyword>
<feature type="non-terminal residue" evidence="13">
    <location>
        <position position="252"/>
    </location>
</feature>
<dbReference type="SUPFAM" id="SSF48726">
    <property type="entry name" value="Immunoglobulin"/>
    <property type="match status" value="1"/>
</dbReference>
<gene>
    <name evidence="13" type="ORF">GDO78_015165</name>
</gene>
<keyword evidence="3 11" id="KW-0812">Transmembrane</keyword>
<dbReference type="GO" id="GO:0007166">
    <property type="term" value="P:cell surface receptor signaling pathway"/>
    <property type="evidence" value="ECO:0007669"/>
    <property type="project" value="TreeGrafter"/>
</dbReference>
<dbReference type="PANTHER" id="PTHR25466">
    <property type="entry name" value="T-LYMPHOCYTE ACTIVATION ANTIGEN"/>
    <property type="match status" value="1"/>
</dbReference>
<evidence type="ECO:0000256" key="2">
    <source>
        <dbReference type="ARBA" id="ARBA00022475"/>
    </source>
</evidence>
<evidence type="ECO:0000313" key="13">
    <source>
        <dbReference type="EMBL" id="KAG9467335.1"/>
    </source>
</evidence>
<dbReference type="InterPro" id="IPR007110">
    <property type="entry name" value="Ig-like_dom"/>
</dbReference>
<keyword evidence="7" id="KW-1015">Disulfide bond</keyword>
<keyword evidence="9" id="KW-0325">Glycoprotein</keyword>
<protein>
    <recommendedName>
        <fullName evidence="12">Ig-like domain-containing protein</fullName>
    </recommendedName>
</protein>
<comment type="subcellular location">
    <subcellularLocation>
        <location evidence="1">Cell membrane</location>
        <topology evidence="1">Single-pass type I membrane protein</topology>
    </subcellularLocation>
</comment>
<dbReference type="GO" id="GO:0042130">
    <property type="term" value="P:negative regulation of T cell proliferation"/>
    <property type="evidence" value="ECO:0007669"/>
    <property type="project" value="TreeGrafter"/>
</dbReference>
<dbReference type="PANTHER" id="PTHR25466:SF9">
    <property type="entry name" value="FIBRONECTIN TYPE-III DOMAIN-CONTAINING PROTEIN"/>
    <property type="match status" value="1"/>
</dbReference>
<name>A0A8J6EDY8_ELECQ</name>
<keyword evidence="5 11" id="KW-1133">Transmembrane helix</keyword>
<dbReference type="Gene3D" id="2.60.40.10">
    <property type="entry name" value="Immunoglobulins"/>
    <property type="match status" value="2"/>
</dbReference>
<evidence type="ECO:0000256" key="4">
    <source>
        <dbReference type="ARBA" id="ARBA00022729"/>
    </source>
</evidence>
<dbReference type="InterPro" id="IPR036179">
    <property type="entry name" value="Ig-like_dom_sf"/>
</dbReference>
<comment type="caution">
    <text evidence="13">The sequence shown here is derived from an EMBL/GenBank/DDBJ whole genome shotgun (WGS) entry which is preliminary data.</text>
</comment>
<organism evidence="13 14">
    <name type="scientific">Eleutherodactylus coqui</name>
    <name type="common">Puerto Rican coqui</name>
    <dbReference type="NCBI Taxonomy" id="57060"/>
    <lineage>
        <taxon>Eukaryota</taxon>
        <taxon>Metazoa</taxon>
        <taxon>Chordata</taxon>
        <taxon>Craniata</taxon>
        <taxon>Vertebrata</taxon>
        <taxon>Euteleostomi</taxon>
        <taxon>Amphibia</taxon>
        <taxon>Batrachia</taxon>
        <taxon>Anura</taxon>
        <taxon>Neobatrachia</taxon>
        <taxon>Hyloidea</taxon>
        <taxon>Eleutherodactylidae</taxon>
        <taxon>Eleutherodactylinae</taxon>
        <taxon>Eleutherodactylus</taxon>
        <taxon>Eleutherodactylus</taxon>
    </lineage>
</organism>
<evidence type="ECO:0000256" key="1">
    <source>
        <dbReference type="ARBA" id="ARBA00004251"/>
    </source>
</evidence>
<proteinExistence type="predicted"/>
<accession>A0A8J6EDY8</accession>
<reference evidence="13" key="1">
    <citation type="thesis" date="2020" institute="ProQuest LLC" country="789 East Eisenhower Parkway, Ann Arbor, MI, USA">
        <title>Comparative Genomics and Chromosome Evolution.</title>
        <authorList>
            <person name="Mudd A.B."/>
        </authorList>
    </citation>
    <scope>NUCLEOTIDE SEQUENCE</scope>
    <source>
        <strain evidence="13">HN-11 Male</strain>
        <tissue evidence="13">Kidney and liver</tissue>
    </source>
</reference>
<evidence type="ECO:0000256" key="6">
    <source>
        <dbReference type="ARBA" id="ARBA00023136"/>
    </source>
</evidence>
<evidence type="ECO:0000256" key="3">
    <source>
        <dbReference type="ARBA" id="ARBA00022692"/>
    </source>
</evidence>
<evidence type="ECO:0000313" key="14">
    <source>
        <dbReference type="Proteomes" id="UP000770717"/>
    </source>
</evidence>
<evidence type="ECO:0000256" key="10">
    <source>
        <dbReference type="ARBA" id="ARBA00023319"/>
    </source>
</evidence>
<keyword evidence="14" id="KW-1185">Reference proteome</keyword>
<evidence type="ECO:0000256" key="7">
    <source>
        <dbReference type="ARBA" id="ARBA00023157"/>
    </source>
</evidence>
<dbReference type="InterPro" id="IPR013783">
    <property type="entry name" value="Ig-like_fold"/>
</dbReference>
<dbReference type="PROSITE" id="PS50835">
    <property type="entry name" value="IG_LIKE"/>
    <property type="match status" value="1"/>
</dbReference>
<evidence type="ECO:0000256" key="5">
    <source>
        <dbReference type="ARBA" id="ARBA00022989"/>
    </source>
</evidence>
<dbReference type="GO" id="GO:0031295">
    <property type="term" value="P:T cell costimulation"/>
    <property type="evidence" value="ECO:0007669"/>
    <property type="project" value="TreeGrafter"/>
</dbReference>
<keyword evidence="8" id="KW-0675">Receptor</keyword>
<dbReference type="GO" id="GO:0042102">
    <property type="term" value="P:positive regulation of T cell proliferation"/>
    <property type="evidence" value="ECO:0007669"/>
    <property type="project" value="TreeGrafter"/>
</dbReference>
<dbReference type="InterPro" id="IPR003599">
    <property type="entry name" value="Ig_sub"/>
</dbReference>
<sequence>SDLCADKTERKETWINSNNSEIIGRWSVVDFPADLSLRITAVTAEDNKRYCCRVRWTLRERDRPDPVQPIRGTEVVVVDASQKPKFEVVQPATISCNQSDSATLSCSYTPRSDPLWTVVFWRVGSPNGSYAYHPLQEMVAPSYRGRTELRGTADLHIKGVDVTDNTTYYCFVILKFCVGKLRTSSTIQYGSGTNLQVTDLTDIPGSLHNDQVLIAVIYVGVKNLIFLVLVILSLLYLKKISHRPDEEYEVNT</sequence>
<evidence type="ECO:0000256" key="11">
    <source>
        <dbReference type="SAM" id="Phobius"/>
    </source>
</evidence>
<dbReference type="InterPro" id="IPR051713">
    <property type="entry name" value="T-cell_Activation_Regulation"/>
</dbReference>
<dbReference type="EMBL" id="WNTK01001463">
    <property type="protein sequence ID" value="KAG9467335.1"/>
    <property type="molecule type" value="Genomic_DNA"/>
</dbReference>
<feature type="transmembrane region" description="Helical" evidence="11">
    <location>
        <begin position="212"/>
        <end position="237"/>
    </location>
</feature>
<evidence type="ECO:0000256" key="8">
    <source>
        <dbReference type="ARBA" id="ARBA00023170"/>
    </source>
</evidence>
<dbReference type="SMART" id="SM00409">
    <property type="entry name" value="IG"/>
    <property type="match status" value="1"/>
</dbReference>
<feature type="domain" description="Ig-like" evidence="12">
    <location>
        <begin position="84"/>
        <end position="172"/>
    </location>
</feature>
<dbReference type="Pfam" id="PF07686">
    <property type="entry name" value="V-set"/>
    <property type="match status" value="1"/>
</dbReference>
<keyword evidence="10" id="KW-0393">Immunoglobulin domain</keyword>
<dbReference type="InterPro" id="IPR013106">
    <property type="entry name" value="Ig_V-set"/>
</dbReference>